<evidence type="ECO:0000313" key="1">
    <source>
        <dbReference type="EMBL" id="PYH47887.1"/>
    </source>
</evidence>
<dbReference type="AlphaFoldDB" id="A0A318ZLV3"/>
<gene>
    <name evidence="1" type="ORF">BP01DRAFT_199708</name>
</gene>
<organism evidence="1 2">
    <name type="scientific">Aspergillus saccharolyticus JOP 1030-1</name>
    <dbReference type="NCBI Taxonomy" id="1450539"/>
    <lineage>
        <taxon>Eukaryota</taxon>
        <taxon>Fungi</taxon>
        <taxon>Dikarya</taxon>
        <taxon>Ascomycota</taxon>
        <taxon>Pezizomycotina</taxon>
        <taxon>Eurotiomycetes</taxon>
        <taxon>Eurotiomycetidae</taxon>
        <taxon>Eurotiales</taxon>
        <taxon>Aspergillaceae</taxon>
        <taxon>Aspergillus</taxon>
        <taxon>Aspergillus subgen. Circumdati</taxon>
    </lineage>
</organism>
<proteinExistence type="predicted"/>
<accession>A0A318ZLV3</accession>
<dbReference type="RefSeq" id="XP_025433869.1">
    <property type="nucleotide sequence ID" value="XM_025571018.1"/>
</dbReference>
<keyword evidence="2" id="KW-1185">Reference proteome</keyword>
<dbReference type="GeneID" id="37072246"/>
<dbReference type="EMBL" id="KZ821223">
    <property type="protein sequence ID" value="PYH47887.1"/>
    <property type="molecule type" value="Genomic_DNA"/>
</dbReference>
<sequence>MAQVRGRSGRRAACFSDRRFAASRSFLESFFYWVLESASCIPVESAWLVAARVRGDGRVVGSGWVRRTRRGGGGGEKTVGESCRKSAGGIIRWRGV</sequence>
<name>A0A318ZLV3_9EURO</name>
<evidence type="ECO:0000313" key="2">
    <source>
        <dbReference type="Proteomes" id="UP000248349"/>
    </source>
</evidence>
<protein>
    <submittedName>
        <fullName evidence="1">Uncharacterized protein</fullName>
    </submittedName>
</protein>
<dbReference type="Proteomes" id="UP000248349">
    <property type="component" value="Unassembled WGS sequence"/>
</dbReference>
<reference evidence="1 2" key="1">
    <citation type="submission" date="2016-12" db="EMBL/GenBank/DDBJ databases">
        <title>The genomes of Aspergillus section Nigri reveals drivers in fungal speciation.</title>
        <authorList>
            <consortium name="DOE Joint Genome Institute"/>
            <person name="Vesth T.C."/>
            <person name="Nybo J."/>
            <person name="Theobald S."/>
            <person name="Brandl J."/>
            <person name="Frisvad J.C."/>
            <person name="Nielsen K.F."/>
            <person name="Lyhne E.K."/>
            <person name="Kogle M.E."/>
            <person name="Kuo A."/>
            <person name="Riley R."/>
            <person name="Clum A."/>
            <person name="Nolan M."/>
            <person name="Lipzen A."/>
            <person name="Salamov A."/>
            <person name="Henrissat B."/>
            <person name="Wiebenga A."/>
            <person name="De Vries R.P."/>
            <person name="Grigoriev I.V."/>
            <person name="Mortensen U.H."/>
            <person name="Andersen M.R."/>
            <person name="Baker S.E."/>
        </authorList>
    </citation>
    <scope>NUCLEOTIDE SEQUENCE [LARGE SCALE GENOMIC DNA]</scope>
    <source>
        <strain evidence="1 2">JOP 1030-1</strain>
    </source>
</reference>